<evidence type="ECO:0000256" key="1">
    <source>
        <dbReference type="SAM" id="MobiDB-lite"/>
    </source>
</evidence>
<feature type="compositionally biased region" description="Basic residues" evidence="1">
    <location>
        <begin position="120"/>
        <end position="130"/>
    </location>
</feature>
<comment type="caution">
    <text evidence="2">The sequence shown here is derived from an EMBL/GenBank/DDBJ whole genome shotgun (WGS) entry which is preliminary data.</text>
</comment>
<sequence length="286" mass="34031">MAASVRYLNRQLLQNVLHHVDTHNRLIEEKEMWKMKRSMRASSSDSEGGEWRRSGPGRRKNYGRMRSDNVRLNSDSNRNIFKQKLDDGKWNHSGFMELYPEEFLNKESMDEMSSDEDKQKKGKKKKRKKISEKSVERNVRSASSSHGKTANHSTAKLANQKNARTTNHEYARTNHKTLELADVNNERISHGMRDKRKQKHEDEKLRLGKKFKYSEEMSESSNTSSDEWNELEATVFDLKNSPEKKRKGRSDTTPQRLKDKRRRRKEKKEKHRRHEKRKRSKHDVKR</sequence>
<reference evidence="2" key="1">
    <citation type="submission" date="2021-10" db="EMBL/GenBank/DDBJ databases">
        <title>Tropical sea cucumber genome reveals ecological adaptation and Cuvierian tubules defense mechanism.</title>
        <authorList>
            <person name="Chen T."/>
        </authorList>
    </citation>
    <scope>NUCLEOTIDE SEQUENCE</scope>
    <source>
        <strain evidence="2">Nanhai2018</strain>
        <tissue evidence="2">Muscle</tissue>
    </source>
</reference>
<feature type="region of interest" description="Disordered" evidence="1">
    <location>
        <begin position="109"/>
        <end position="286"/>
    </location>
</feature>
<accession>A0A9Q1BXY3</accession>
<dbReference type="PANTHER" id="PTHR46940">
    <property type="entry name" value="NKAP DOMAIN-CONTAINING 1"/>
    <property type="match status" value="1"/>
</dbReference>
<dbReference type="Proteomes" id="UP001152320">
    <property type="component" value="Chromosome 10"/>
</dbReference>
<gene>
    <name evidence="2" type="ORF">HOLleu_21657</name>
</gene>
<dbReference type="PANTHER" id="PTHR46940:SF1">
    <property type="entry name" value="NKAP DOMAIN CONTAINING 1"/>
    <property type="match status" value="1"/>
</dbReference>
<evidence type="ECO:0000313" key="2">
    <source>
        <dbReference type="EMBL" id="KAJ8034703.1"/>
    </source>
</evidence>
<proteinExistence type="predicted"/>
<dbReference type="OrthoDB" id="10055694at2759"/>
<feature type="region of interest" description="Disordered" evidence="1">
    <location>
        <begin position="37"/>
        <end position="75"/>
    </location>
</feature>
<protein>
    <submittedName>
        <fullName evidence="2">Uncharacterized protein</fullName>
    </submittedName>
</protein>
<organism evidence="2 3">
    <name type="scientific">Holothuria leucospilota</name>
    <name type="common">Black long sea cucumber</name>
    <name type="synonym">Mertensiothuria leucospilota</name>
    <dbReference type="NCBI Taxonomy" id="206669"/>
    <lineage>
        <taxon>Eukaryota</taxon>
        <taxon>Metazoa</taxon>
        <taxon>Echinodermata</taxon>
        <taxon>Eleutherozoa</taxon>
        <taxon>Echinozoa</taxon>
        <taxon>Holothuroidea</taxon>
        <taxon>Aspidochirotacea</taxon>
        <taxon>Aspidochirotida</taxon>
        <taxon>Holothuriidae</taxon>
        <taxon>Holothuria</taxon>
    </lineage>
</organism>
<name>A0A9Q1BXY3_HOLLE</name>
<evidence type="ECO:0000313" key="3">
    <source>
        <dbReference type="Proteomes" id="UP001152320"/>
    </source>
</evidence>
<dbReference type="InterPro" id="IPR043407">
    <property type="entry name" value="Nkap_D1"/>
</dbReference>
<feature type="compositionally biased region" description="Polar residues" evidence="1">
    <location>
        <begin position="140"/>
        <end position="165"/>
    </location>
</feature>
<feature type="compositionally biased region" description="Basic residues" evidence="1">
    <location>
        <begin position="258"/>
        <end position="286"/>
    </location>
</feature>
<feature type="compositionally biased region" description="Basic and acidic residues" evidence="1">
    <location>
        <begin position="166"/>
        <end position="192"/>
    </location>
</feature>
<keyword evidence="3" id="KW-1185">Reference proteome</keyword>
<feature type="compositionally biased region" description="Basic and acidic residues" evidence="1">
    <location>
        <begin position="109"/>
        <end position="119"/>
    </location>
</feature>
<dbReference type="EMBL" id="JAIZAY010000010">
    <property type="protein sequence ID" value="KAJ8034703.1"/>
    <property type="molecule type" value="Genomic_DNA"/>
</dbReference>
<dbReference type="AlphaFoldDB" id="A0A9Q1BXY3"/>